<dbReference type="Pfam" id="PF13449">
    <property type="entry name" value="Phytase-like"/>
    <property type="match status" value="1"/>
</dbReference>
<feature type="domain" description="Phytase-like" evidence="1">
    <location>
        <begin position="59"/>
        <end position="302"/>
    </location>
</feature>
<proteinExistence type="predicted"/>
<dbReference type="PROSITE" id="PS51257">
    <property type="entry name" value="PROKAR_LIPOPROTEIN"/>
    <property type="match status" value="1"/>
</dbReference>
<dbReference type="SUPFAM" id="SSF50956">
    <property type="entry name" value="Thermostable phytase (3-phytase)"/>
    <property type="match status" value="1"/>
</dbReference>
<organism evidence="2 3">
    <name type="scientific">Pseudomonas paraeruginosa</name>
    <dbReference type="NCBI Taxonomy" id="2994495"/>
    <lineage>
        <taxon>Bacteria</taxon>
        <taxon>Pseudomonadati</taxon>
        <taxon>Pseudomonadota</taxon>
        <taxon>Gammaproteobacteria</taxon>
        <taxon>Pseudomonadales</taxon>
        <taxon>Pseudomonadaceae</taxon>
        <taxon>Pseudomonas</taxon>
    </lineage>
</organism>
<dbReference type="EMBL" id="CP027169">
    <property type="protein sequence ID" value="AVK03365.1"/>
    <property type="molecule type" value="Genomic_DNA"/>
</dbReference>
<accession>A0A2R3IN73</accession>
<gene>
    <name evidence="2" type="ORF">CSB93_3818</name>
</gene>
<evidence type="ECO:0000313" key="2">
    <source>
        <dbReference type="EMBL" id="AVK03365.1"/>
    </source>
</evidence>
<dbReference type="AlphaFoldDB" id="A0A2R3IN73"/>
<protein>
    <submittedName>
        <fullName evidence="2">Esterase-like activity of phytase family protein</fullName>
    </submittedName>
</protein>
<dbReference type="Proteomes" id="UP000238390">
    <property type="component" value="Chromosome"/>
</dbReference>
<evidence type="ECO:0000313" key="3">
    <source>
        <dbReference type="Proteomes" id="UP000238390"/>
    </source>
</evidence>
<evidence type="ECO:0000259" key="1">
    <source>
        <dbReference type="Pfam" id="PF13449"/>
    </source>
</evidence>
<dbReference type="InterPro" id="IPR027372">
    <property type="entry name" value="Phytase-like_dom"/>
</dbReference>
<keyword evidence="3" id="KW-1185">Reference proteome</keyword>
<name>A0A2R3IN73_9PSED</name>
<reference evidence="2 3" key="1">
    <citation type="submission" date="2018-02" db="EMBL/GenBank/DDBJ databases">
        <title>FDA/CDC Antimicrobial Resistant Isolate Bank Genome Sequencing.</title>
        <authorList>
            <person name="Benahmed F.H."/>
            <person name="Lutgring J.D."/>
            <person name="Yoo B."/>
            <person name="Machado M."/>
            <person name="Brown A."/>
            <person name="McAllister G."/>
            <person name="Perry A."/>
            <person name="Halpin A.L."/>
            <person name="Vavikolanu K."/>
            <person name="Ott S."/>
            <person name="Zhao X."/>
            <person name="Tallon L.J."/>
            <person name="Sadzewicz L."/>
            <person name="Aluvathingal J."/>
            <person name="Nadendla S."/>
            <person name="Voskania-kordi A."/>
            <person name="Simonyan V."/>
            <person name="Patel J."/>
            <person name="Shawar R.M."/>
        </authorList>
    </citation>
    <scope>NUCLEOTIDE SEQUENCE [LARGE SCALE GENOMIC DNA]</scope>
    <source>
        <strain evidence="2 3">AR_0356</strain>
    </source>
</reference>
<sequence>MHRKLLPTAILASLALLTACDRDADVARTSSAPAPSSVRSDPTRFAFPSTARVDGVLLSELSGLAWDAEKKRLYAVSDTGHLFHFRLRLDGDTLAELEPIAASALLDAQGAGGNAGEFNAEGLALLDAANGRAAGELVVALEGKPSRLARFSVDGRLLGELEVPSPAADLNLYRKKGRGLEAVAMYPAHGLLTAPESPLLGQPDERHVVYARGRHWSFARQSPGSRLKAIDVLPDGSLVVLERNKAGSKDALSASVRRIDLAACGAGGLCAAEVLAILPVGPDNFEGMTLLDSRHILLVSDNAGLVNRDTLFVLVARP</sequence>
<dbReference type="RefSeq" id="WP_058146662.1">
    <property type="nucleotide sequence ID" value="NZ_CP027169.1"/>
</dbReference>